<dbReference type="Gene3D" id="3.90.226.10">
    <property type="entry name" value="2-enoyl-CoA Hydratase, Chain A, domain 1"/>
    <property type="match status" value="1"/>
</dbReference>
<organism evidence="2 3">
    <name type="scientific">Aminobacter aminovorans</name>
    <name type="common">Chelatobacter heintzii</name>
    <dbReference type="NCBI Taxonomy" id="83263"/>
    <lineage>
        <taxon>Bacteria</taxon>
        <taxon>Pseudomonadati</taxon>
        <taxon>Pseudomonadota</taxon>
        <taxon>Alphaproteobacteria</taxon>
        <taxon>Hyphomicrobiales</taxon>
        <taxon>Phyllobacteriaceae</taxon>
        <taxon>Aminobacter</taxon>
    </lineage>
</organism>
<proteinExistence type="predicted"/>
<dbReference type="EMBL" id="UFSM01000001">
    <property type="protein sequence ID" value="SUU91361.1"/>
    <property type="molecule type" value="Genomic_DNA"/>
</dbReference>
<dbReference type="Proteomes" id="UP000254701">
    <property type="component" value="Unassembled WGS sequence"/>
</dbReference>
<reference evidence="2 3" key="1">
    <citation type="submission" date="2018-06" db="EMBL/GenBank/DDBJ databases">
        <authorList>
            <consortium name="Pathogen Informatics"/>
            <person name="Doyle S."/>
        </authorList>
    </citation>
    <scope>NUCLEOTIDE SEQUENCE [LARGE SCALE GENOMIC DNA]</scope>
    <source>
        <strain evidence="2 3">NCTC10684</strain>
    </source>
</reference>
<evidence type="ECO:0000313" key="2">
    <source>
        <dbReference type="EMBL" id="SUU91361.1"/>
    </source>
</evidence>
<dbReference type="AlphaFoldDB" id="A0A380WRA3"/>
<name>A0A380WRA3_AMIAI</name>
<accession>A0A380WRA3</accession>
<feature type="region of interest" description="Disordered" evidence="1">
    <location>
        <begin position="91"/>
        <end position="124"/>
    </location>
</feature>
<protein>
    <submittedName>
        <fullName evidence="2">Peptidase family S41</fullName>
    </submittedName>
</protein>
<evidence type="ECO:0000256" key="1">
    <source>
        <dbReference type="SAM" id="MobiDB-lite"/>
    </source>
</evidence>
<dbReference type="SUPFAM" id="SSF52096">
    <property type="entry name" value="ClpP/crotonase"/>
    <property type="match status" value="1"/>
</dbReference>
<gene>
    <name evidence="2" type="ORF">NCTC10684_04625</name>
</gene>
<sequence length="124" mass="13128">MADYLANVLAEAGKRKIRHAVVDLRFSPGGNYMLATDFSRLLPEVVANGRIFILTSGNTFSAAISIASRLKYYAGARAVLVGEEMGDAGQMWGEGGTTVMPNSRSRSETPPPTTTGKTAAGCRS</sequence>
<dbReference type="InterPro" id="IPR029045">
    <property type="entry name" value="ClpP/crotonase-like_dom_sf"/>
</dbReference>
<evidence type="ECO:0000313" key="3">
    <source>
        <dbReference type="Proteomes" id="UP000254701"/>
    </source>
</evidence>